<protein>
    <submittedName>
        <fullName evidence="1">Uncharacterized protein</fullName>
    </submittedName>
</protein>
<keyword evidence="2" id="KW-1185">Reference proteome</keyword>
<organism evidence="1 2">
    <name type="scientific">Vespula squamosa</name>
    <name type="common">Southern yellow jacket</name>
    <name type="synonym">Wasp</name>
    <dbReference type="NCBI Taxonomy" id="30214"/>
    <lineage>
        <taxon>Eukaryota</taxon>
        <taxon>Metazoa</taxon>
        <taxon>Ecdysozoa</taxon>
        <taxon>Arthropoda</taxon>
        <taxon>Hexapoda</taxon>
        <taxon>Insecta</taxon>
        <taxon>Pterygota</taxon>
        <taxon>Neoptera</taxon>
        <taxon>Endopterygota</taxon>
        <taxon>Hymenoptera</taxon>
        <taxon>Apocrita</taxon>
        <taxon>Aculeata</taxon>
        <taxon>Vespoidea</taxon>
        <taxon>Vespidae</taxon>
        <taxon>Vespinae</taxon>
        <taxon>Vespula</taxon>
    </lineage>
</organism>
<proteinExistence type="predicted"/>
<gene>
    <name evidence="1" type="ORF">V1478_018212</name>
</gene>
<dbReference type="EMBL" id="JAUDFV010000167">
    <property type="protein sequence ID" value="KAL2711977.1"/>
    <property type="molecule type" value="Genomic_DNA"/>
</dbReference>
<dbReference type="AlphaFoldDB" id="A0ABD1ZUD0"/>
<evidence type="ECO:0000313" key="1">
    <source>
        <dbReference type="EMBL" id="KAL2711977.1"/>
    </source>
</evidence>
<comment type="caution">
    <text evidence="1">The sequence shown here is derived from an EMBL/GenBank/DDBJ whole genome shotgun (WGS) entry which is preliminary data.</text>
</comment>
<sequence length="187" mass="21829">MINPVLWFNAKFLNFNAKIPSSLLNEVIHSTAKHDNDDNEDDDDEDDDNGQICPFAPFFSISKEKKDLEFNRTKLEASKSHLIILVSLMSLKKTNESSNLTVTNNKKTKLCAVQFIADYAQGQTLIKNARRIRRLIYIHIFFLHLRYRFLYIIFRGNERENEWYTSKECQMTKKEGVTSNKAKNSNN</sequence>
<reference evidence="1 2" key="1">
    <citation type="journal article" date="2024" name="Ann. Entomol. Soc. Am.">
        <title>Genomic analyses of the southern and eastern yellowjacket wasps (Hymenoptera: Vespidae) reveal evolutionary signatures of social life.</title>
        <authorList>
            <person name="Catto M.A."/>
            <person name="Caine P.B."/>
            <person name="Orr S.E."/>
            <person name="Hunt B.G."/>
            <person name="Goodisman M.A.D."/>
        </authorList>
    </citation>
    <scope>NUCLEOTIDE SEQUENCE [LARGE SCALE GENOMIC DNA]</scope>
    <source>
        <strain evidence="1">233</strain>
        <tissue evidence="1">Head and thorax</tissue>
    </source>
</reference>
<evidence type="ECO:0000313" key="2">
    <source>
        <dbReference type="Proteomes" id="UP001607302"/>
    </source>
</evidence>
<name>A0ABD1ZUD0_VESSQ</name>
<accession>A0ABD1ZUD0</accession>
<dbReference type="Proteomes" id="UP001607302">
    <property type="component" value="Unassembled WGS sequence"/>
</dbReference>